<dbReference type="EMBL" id="FN668642">
    <property type="protein sequence ID" value="CBK21480.2"/>
    <property type="molecule type" value="Genomic_DNA"/>
</dbReference>
<gene>
    <name evidence="1" type="ORF">GSBLH_T00001647001</name>
</gene>
<dbReference type="GeneID" id="24918881"/>
<keyword evidence="2" id="KW-1185">Reference proteome</keyword>
<evidence type="ECO:0000313" key="1">
    <source>
        <dbReference type="EMBL" id="CBK21480.2"/>
    </source>
</evidence>
<proteinExistence type="predicted"/>
<evidence type="ECO:0000313" key="2">
    <source>
        <dbReference type="Proteomes" id="UP000008312"/>
    </source>
</evidence>
<organism evidence="1">
    <name type="scientific">Blastocystis hominis</name>
    <dbReference type="NCBI Taxonomy" id="12968"/>
    <lineage>
        <taxon>Eukaryota</taxon>
        <taxon>Sar</taxon>
        <taxon>Stramenopiles</taxon>
        <taxon>Bigyra</taxon>
        <taxon>Opalozoa</taxon>
        <taxon>Opalinata</taxon>
        <taxon>Blastocystidae</taxon>
        <taxon>Blastocystis</taxon>
    </lineage>
</organism>
<protein>
    <submittedName>
        <fullName evidence="1">Uncharacterized protein</fullName>
    </submittedName>
</protein>
<accession>D8M091</accession>
<sequence length="283" mass="31355">MTCSPRSRGSAPSFFFPVFQRYLPHSAPQQRRFPFSTVSTLEYDRLAARGDSIKSAVDHFISHLDNSRGITREGNFSAAFPGSAAILPRHSLAAGILRLRYSKKLLHRIDASIPAEPSMTSSQWHALCVPSVFQASSYTSEYVRRLEGSFAGHRVLGLALRLGAKAAEWTDDGMFSAAWRATRRHFRALHEQIVAQRADRVFVATDSELAEKILGKRLGKRMIVVTQLRSSRGEHSEEAVLRRVVELEMLGRCVALLVTPHDEFGRVAIAMSGGKVPVSLLAV</sequence>
<dbReference type="Gene3D" id="3.40.50.11350">
    <property type="match status" value="1"/>
</dbReference>
<dbReference type="AlphaFoldDB" id="D8M091"/>
<name>D8M091_BLAHO</name>
<reference evidence="1" key="1">
    <citation type="submission" date="2010-02" db="EMBL/GenBank/DDBJ databases">
        <title>Sequencing and annotation of the Blastocystis hominis genome.</title>
        <authorList>
            <person name="Wincker P."/>
        </authorList>
    </citation>
    <scope>NUCLEOTIDE SEQUENCE</scope>
    <source>
        <strain evidence="1">Singapore isolate B</strain>
    </source>
</reference>
<dbReference type="InParanoid" id="D8M091"/>
<dbReference type="RefSeq" id="XP_012895528.1">
    <property type="nucleotide sequence ID" value="XM_013040074.1"/>
</dbReference>
<dbReference type="Proteomes" id="UP000008312">
    <property type="component" value="Unassembled WGS sequence"/>
</dbReference>